<name>A0A2R4W0P1_THEAF</name>
<reference evidence="1 2" key="1">
    <citation type="submission" date="2017-04" db="EMBL/GenBank/DDBJ databases">
        <title>Genomic insights into metabolism of Thermodesulfobium acidiphilum.</title>
        <authorList>
            <person name="Toshchakov S.V."/>
            <person name="Frolov E.N."/>
            <person name="Kublanov I.V."/>
            <person name="Samarov N.I."/>
            <person name="Novikov A."/>
            <person name="Lebedinsky A.V."/>
            <person name="Bonch-Osmolovskaya E.A."/>
            <person name="Chernyh N.A."/>
        </authorList>
    </citation>
    <scope>NUCLEOTIDE SEQUENCE [LARGE SCALE GENOMIC DNA]</scope>
    <source>
        <strain evidence="1 2">3127-1</strain>
    </source>
</reference>
<protein>
    <submittedName>
        <fullName evidence="1">Uncharacterized protein</fullName>
    </submittedName>
</protein>
<dbReference type="Proteomes" id="UP000244792">
    <property type="component" value="Chromosome"/>
</dbReference>
<accession>A0A2R4W0P1</accession>
<keyword evidence="2" id="KW-1185">Reference proteome</keyword>
<organism evidence="1 2">
    <name type="scientific">Thermodesulfobium acidiphilum</name>
    <dbReference type="NCBI Taxonomy" id="1794699"/>
    <lineage>
        <taxon>Bacteria</taxon>
        <taxon>Pseudomonadati</taxon>
        <taxon>Thermodesulfobiota</taxon>
        <taxon>Thermodesulfobiia</taxon>
        <taxon>Thermodesulfobiales</taxon>
        <taxon>Thermodesulfobiaceae</taxon>
        <taxon>Thermodesulfobium</taxon>
    </lineage>
</organism>
<sequence>MKSKILTGIVHRTDEQVIRTRICVELINGLKLHITYVR</sequence>
<evidence type="ECO:0000313" key="2">
    <source>
        <dbReference type="Proteomes" id="UP000244792"/>
    </source>
</evidence>
<gene>
    <name evidence="1" type="ORF">TDSAC_0903</name>
</gene>
<dbReference type="EMBL" id="CP020921">
    <property type="protein sequence ID" value="AWB10260.1"/>
    <property type="molecule type" value="Genomic_DNA"/>
</dbReference>
<dbReference type="AlphaFoldDB" id="A0A2R4W0P1"/>
<proteinExistence type="predicted"/>
<dbReference type="KEGG" id="taci:TDSAC_0903"/>
<evidence type="ECO:0000313" key="1">
    <source>
        <dbReference type="EMBL" id="AWB10260.1"/>
    </source>
</evidence>